<keyword evidence="6" id="KW-0723">Serine/threonine-protein kinase</keyword>
<evidence type="ECO:0000256" key="1">
    <source>
        <dbReference type="ARBA" id="ARBA00022679"/>
    </source>
</evidence>
<dbReference type="InterPro" id="IPR000719">
    <property type="entry name" value="Prot_kinase_dom"/>
</dbReference>
<dbReference type="EMBL" id="LSYV01000004">
    <property type="protein sequence ID" value="KXZ55100.1"/>
    <property type="molecule type" value="Genomic_DNA"/>
</dbReference>
<sequence length="255" mass="27372">MPRPALRQGSGAPSHDPFALVTPLTPQRPDVRLDARPGHEVTLLPTVLGKGGFGRVVEGMYEDQRVAVKLILNDSLDAWGLPAAADYCSKADSQNIASDSKGVAPSNKESREAALSELSASLAQEVAVLSRCRHPNIMTLLAACLQPPRLCLVMERMQTSLDKLLYGRPGVLLPMEQVLSIALDVARGLEYLHPTVMHRDLKPENVLINGVGTDKLVAKLSDFGLSRLRFTAAAFTLNPEVGTAEYMAPGASRAG</sequence>
<dbReference type="InterPro" id="IPR008271">
    <property type="entry name" value="Ser/Thr_kinase_AS"/>
</dbReference>
<dbReference type="PROSITE" id="PS00108">
    <property type="entry name" value="PROTEIN_KINASE_ST"/>
    <property type="match status" value="1"/>
</dbReference>
<feature type="domain" description="Protein kinase" evidence="7">
    <location>
        <begin position="42"/>
        <end position="255"/>
    </location>
</feature>
<organism evidence="8 9">
    <name type="scientific">Gonium pectorale</name>
    <name type="common">Green alga</name>
    <dbReference type="NCBI Taxonomy" id="33097"/>
    <lineage>
        <taxon>Eukaryota</taxon>
        <taxon>Viridiplantae</taxon>
        <taxon>Chlorophyta</taxon>
        <taxon>core chlorophytes</taxon>
        <taxon>Chlorophyceae</taxon>
        <taxon>CS clade</taxon>
        <taxon>Chlamydomonadales</taxon>
        <taxon>Volvocaceae</taxon>
        <taxon>Gonium</taxon>
    </lineage>
</organism>
<dbReference type="PROSITE" id="PS50011">
    <property type="entry name" value="PROTEIN_KINASE_DOM"/>
    <property type="match status" value="1"/>
</dbReference>
<dbReference type="PROSITE" id="PS00107">
    <property type="entry name" value="PROTEIN_KINASE_ATP"/>
    <property type="match status" value="1"/>
</dbReference>
<evidence type="ECO:0000256" key="2">
    <source>
        <dbReference type="ARBA" id="ARBA00022741"/>
    </source>
</evidence>
<protein>
    <recommendedName>
        <fullName evidence="7">Protein kinase domain-containing protein</fullName>
    </recommendedName>
</protein>
<evidence type="ECO:0000256" key="5">
    <source>
        <dbReference type="PROSITE-ProRule" id="PRU10141"/>
    </source>
</evidence>
<evidence type="ECO:0000256" key="3">
    <source>
        <dbReference type="ARBA" id="ARBA00022777"/>
    </source>
</evidence>
<evidence type="ECO:0000313" key="9">
    <source>
        <dbReference type="Proteomes" id="UP000075714"/>
    </source>
</evidence>
<dbReference type="SMART" id="SM00220">
    <property type="entry name" value="S_TKc"/>
    <property type="match status" value="1"/>
</dbReference>
<gene>
    <name evidence="8" type="ORF">GPECTOR_3g254</name>
</gene>
<feature type="binding site" evidence="5">
    <location>
        <position position="69"/>
    </location>
    <ligand>
        <name>ATP</name>
        <dbReference type="ChEBI" id="CHEBI:30616"/>
    </ligand>
</feature>
<dbReference type="Gene3D" id="3.30.200.20">
    <property type="entry name" value="Phosphorylase Kinase, domain 1"/>
    <property type="match status" value="1"/>
</dbReference>
<dbReference type="PANTHER" id="PTHR44329">
    <property type="entry name" value="SERINE/THREONINE-PROTEIN KINASE TNNI3K-RELATED"/>
    <property type="match status" value="1"/>
</dbReference>
<name>A0A150H0L2_GONPE</name>
<dbReference type="InterPro" id="IPR017441">
    <property type="entry name" value="Protein_kinase_ATP_BS"/>
</dbReference>
<keyword evidence="3" id="KW-0418">Kinase</keyword>
<proteinExistence type="inferred from homology"/>
<dbReference type="PANTHER" id="PTHR44329:SF214">
    <property type="entry name" value="PROTEIN KINASE DOMAIN-CONTAINING PROTEIN"/>
    <property type="match status" value="1"/>
</dbReference>
<reference evidence="9" key="1">
    <citation type="journal article" date="2016" name="Nat. Commun.">
        <title>The Gonium pectorale genome demonstrates co-option of cell cycle regulation during the evolution of multicellularity.</title>
        <authorList>
            <person name="Hanschen E.R."/>
            <person name="Marriage T.N."/>
            <person name="Ferris P.J."/>
            <person name="Hamaji T."/>
            <person name="Toyoda A."/>
            <person name="Fujiyama A."/>
            <person name="Neme R."/>
            <person name="Noguchi H."/>
            <person name="Minakuchi Y."/>
            <person name="Suzuki M."/>
            <person name="Kawai-Toyooka H."/>
            <person name="Smith D.R."/>
            <person name="Sparks H."/>
            <person name="Anderson J."/>
            <person name="Bakaric R."/>
            <person name="Luria V."/>
            <person name="Karger A."/>
            <person name="Kirschner M.W."/>
            <person name="Durand P.M."/>
            <person name="Michod R.E."/>
            <person name="Nozaki H."/>
            <person name="Olson B.J."/>
        </authorList>
    </citation>
    <scope>NUCLEOTIDE SEQUENCE [LARGE SCALE GENOMIC DNA]</scope>
    <source>
        <strain evidence="9">NIES-2863</strain>
    </source>
</reference>
<dbReference type="InterPro" id="IPR011009">
    <property type="entry name" value="Kinase-like_dom_sf"/>
</dbReference>
<dbReference type="InterPro" id="IPR051681">
    <property type="entry name" value="Ser/Thr_Kinases-Pseudokinases"/>
</dbReference>
<evidence type="ECO:0000256" key="4">
    <source>
        <dbReference type="ARBA" id="ARBA00022840"/>
    </source>
</evidence>
<comment type="caution">
    <text evidence="8">The sequence shown here is derived from an EMBL/GenBank/DDBJ whole genome shotgun (WGS) entry which is preliminary data.</text>
</comment>
<dbReference type="STRING" id="33097.A0A150H0L2"/>
<comment type="similarity">
    <text evidence="6">Belongs to the protein kinase superfamily.</text>
</comment>
<keyword evidence="9" id="KW-1185">Reference proteome</keyword>
<dbReference type="Proteomes" id="UP000075714">
    <property type="component" value="Unassembled WGS sequence"/>
</dbReference>
<dbReference type="OrthoDB" id="1918485at2759"/>
<dbReference type="Gene3D" id="1.10.510.10">
    <property type="entry name" value="Transferase(Phosphotransferase) domain 1"/>
    <property type="match status" value="1"/>
</dbReference>
<dbReference type="AlphaFoldDB" id="A0A150H0L2"/>
<evidence type="ECO:0000259" key="7">
    <source>
        <dbReference type="PROSITE" id="PS50011"/>
    </source>
</evidence>
<dbReference type="GO" id="GO:0004674">
    <property type="term" value="F:protein serine/threonine kinase activity"/>
    <property type="evidence" value="ECO:0007669"/>
    <property type="project" value="UniProtKB-KW"/>
</dbReference>
<dbReference type="Pfam" id="PF00069">
    <property type="entry name" value="Pkinase"/>
    <property type="match status" value="1"/>
</dbReference>
<evidence type="ECO:0000313" key="8">
    <source>
        <dbReference type="EMBL" id="KXZ55100.1"/>
    </source>
</evidence>
<dbReference type="GO" id="GO:0005524">
    <property type="term" value="F:ATP binding"/>
    <property type="evidence" value="ECO:0007669"/>
    <property type="project" value="UniProtKB-UniRule"/>
</dbReference>
<dbReference type="SUPFAM" id="SSF56112">
    <property type="entry name" value="Protein kinase-like (PK-like)"/>
    <property type="match status" value="1"/>
</dbReference>
<accession>A0A150H0L2</accession>
<keyword evidence="4 5" id="KW-0067">ATP-binding</keyword>
<keyword evidence="2 5" id="KW-0547">Nucleotide-binding</keyword>
<evidence type="ECO:0000256" key="6">
    <source>
        <dbReference type="RuleBase" id="RU000304"/>
    </source>
</evidence>
<keyword evidence="1" id="KW-0808">Transferase</keyword>